<feature type="transmembrane region" description="Helical" evidence="1">
    <location>
        <begin position="36"/>
        <end position="56"/>
    </location>
</feature>
<evidence type="ECO:0000256" key="1">
    <source>
        <dbReference type="SAM" id="Phobius"/>
    </source>
</evidence>
<sequence length="63" mass="7426">MHKWKLQILIPQELQLSHGFRLLAGNYILNAESRVINYWAFGVTLLIILIILGVFVKLHRRTR</sequence>
<dbReference type="Proteomes" id="UP000309566">
    <property type="component" value="Unassembled WGS sequence"/>
</dbReference>
<evidence type="ECO:0000313" key="3">
    <source>
        <dbReference type="Proteomes" id="UP000309566"/>
    </source>
</evidence>
<accession>A0A4S2CT12</accession>
<evidence type="ECO:0000313" key="2">
    <source>
        <dbReference type="EMBL" id="TGY31482.1"/>
    </source>
</evidence>
<protein>
    <submittedName>
        <fullName evidence="2">Uncharacterized protein</fullName>
    </submittedName>
</protein>
<gene>
    <name evidence="2" type="ORF">E5353_13045</name>
</gene>
<comment type="caution">
    <text evidence="2">The sequence shown here is derived from an EMBL/GenBank/DDBJ whole genome shotgun (WGS) entry which is preliminary data.</text>
</comment>
<keyword evidence="1" id="KW-1133">Transmembrane helix</keyword>
<organism evidence="2 3">
    <name type="scientific">Bacteroides caecimuris</name>
    <dbReference type="NCBI Taxonomy" id="1796613"/>
    <lineage>
        <taxon>Bacteria</taxon>
        <taxon>Pseudomonadati</taxon>
        <taxon>Bacteroidota</taxon>
        <taxon>Bacteroidia</taxon>
        <taxon>Bacteroidales</taxon>
        <taxon>Bacteroidaceae</taxon>
        <taxon>Bacteroides</taxon>
    </lineage>
</organism>
<keyword evidence="1" id="KW-0472">Membrane</keyword>
<dbReference type="EMBL" id="SRYX01000054">
    <property type="protein sequence ID" value="TGY31482.1"/>
    <property type="molecule type" value="Genomic_DNA"/>
</dbReference>
<keyword evidence="1" id="KW-0812">Transmembrane</keyword>
<reference evidence="2 3" key="1">
    <citation type="submission" date="2019-04" db="EMBL/GenBank/DDBJ databases">
        <title>Microbes associate with the intestines of laboratory mice.</title>
        <authorList>
            <person name="Navarre W."/>
            <person name="Wong E."/>
            <person name="Huang K."/>
            <person name="Tropini C."/>
            <person name="Ng K."/>
            <person name="Yu B."/>
        </authorList>
    </citation>
    <scope>NUCLEOTIDE SEQUENCE [LARGE SCALE GENOMIC DNA]</scope>
    <source>
        <strain evidence="2 3">NM63_1-25</strain>
    </source>
</reference>
<proteinExistence type="predicted"/>
<name>A0A4S2CT12_9BACE</name>
<dbReference type="AlphaFoldDB" id="A0A4S2CT12"/>